<evidence type="ECO:0000313" key="1">
    <source>
        <dbReference type="EnsemblPlants" id="TuG1812G0700001092.01.T01"/>
    </source>
</evidence>
<keyword evidence="2" id="KW-1185">Reference proteome</keyword>
<dbReference type="EnsemblPlants" id="TuG1812G0700001092.01.T01">
    <property type="protein sequence ID" value="TuG1812G0700001092.01.T01"/>
    <property type="gene ID" value="TuG1812G0700001092.01"/>
</dbReference>
<dbReference type="AlphaFoldDB" id="A0A8R7R0G5"/>
<evidence type="ECO:0000313" key="2">
    <source>
        <dbReference type="Proteomes" id="UP000015106"/>
    </source>
</evidence>
<protein>
    <submittedName>
        <fullName evidence="1">Uncharacterized protein</fullName>
    </submittedName>
</protein>
<dbReference type="Gene3D" id="3.40.50.720">
    <property type="entry name" value="NAD(P)-binding Rossmann-like Domain"/>
    <property type="match status" value="1"/>
</dbReference>
<proteinExistence type="predicted"/>
<reference evidence="1" key="3">
    <citation type="submission" date="2022-06" db="UniProtKB">
        <authorList>
            <consortium name="EnsemblPlants"/>
        </authorList>
    </citation>
    <scope>IDENTIFICATION</scope>
</reference>
<reference evidence="2" key="1">
    <citation type="journal article" date="2013" name="Nature">
        <title>Draft genome of the wheat A-genome progenitor Triticum urartu.</title>
        <authorList>
            <person name="Ling H.Q."/>
            <person name="Zhao S."/>
            <person name="Liu D."/>
            <person name="Wang J."/>
            <person name="Sun H."/>
            <person name="Zhang C."/>
            <person name="Fan H."/>
            <person name="Li D."/>
            <person name="Dong L."/>
            <person name="Tao Y."/>
            <person name="Gao C."/>
            <person name="Wu H."/>
            <person name="Li Y."/>
            <person name="Cui Y."/>
            <person name="Guo X."/>
            <person name="Zheng S."/>
            <person name="Wang B."/>
            <person name="Yu K."/>
            <person name="Liang Q."/>
            <person name="Yang W."/>
            <person name="Lou X."/>
            <person name="Chen J."/>
            <person name="Feng M."/>
            <person name="Jian J."/>
            <person name="Zhang X."/>
            <person name="Luo G."/>
            <person name="Jiang Y."/>
            <person name="Liu J."/>
            <person name="Wang Z."/>
            <person name="Sha Y."/>
            <person name="Zhang B."/>
            <person name="Wu H."/>
            <person name="Tang D."/>
            <person name="Shen Q."/>
            <person name="Xue P."/>
            <person name="Zou S."/>
            <person name="Wang X."/>
            <person name="Liu X."/>
            <person name="Wang F."/>
            <person name="Yang Y."/>
            <person name="An X."/>
            <person name="Dong Z."/>
            <person name="Zhang K."/>
            <person name="Zhang X."/>
            <person name="Luo M.C."/>
            <person name="Dvorak J."/>
            <person name="Tong Y."/>
            <person name="Wang J."/>
            <person name="Yang H."/>
            <person name="Li Z."/>
            <person name="Wang D."/>
            <person name="Zhang A."/>
            <person name="Wang J."/>
        </authorList>
    </citation>
    <scope>NUCLEOTIDE SEQUENCE</scope>
    <source>
        <strain evidence="2">cv. G1812</strain>
    </source>
</reference>
<organism evidence="1 2">
    <name type="scientific">Triticum urartu</name>
    <name type="common">Red wild einkorn</name>
    <name type="synonym">Crithodium urartu</name>
    <dbReference type="NCBI Taxonomy" id="4572"/>
    <lineage>
        <taxon>Eukaryota</taxon>
        <taxon>Viridiplantae</taxon>
        <taxon>Streptophyta</taxon>
        <taxon>Embryophyta</taxon>
        <taxon>Tracheophyta</taxon>
        <taxon>Spermatophyta</taxon>
        <taxon>Magnoliopsida</taxon>
        <taxon>Liliopsida</taxon>
        <taxon>Poales</taxon>
        <taxon>Poaceae</taxon>
        <taxon>BOP clade</taxon>
        <taxon>Pooideae</taxon>
        <taxon>Triticodae</taxon>
        <taxon>Triticeae</taxon>
        <taxon>Triticinae</taxon>
        <taxon>Triticum</taxon>
    </lineage>
</organism>
<sequence length="98" mass="11034">MFNKEKVSLVSHKEYIVRGKRNLFPLFSEVFKGVKKIGVIRWGSQCFFKVQNLKDYLVQAKSDGIVKTGLRKGSKSLEEAHAARFTEENGTPGDISGQ</sequence>
<accession>A0A8R7R0G5</accession>
<dbReference type="Gramene" id="TuG1812G0700001092.01.T01">
    <property type="protein sequence ID" value="TuG1812G0700001092.01.T01"/>
    <property type="gene ID" value="TuG1812G0700001092.01"/>
</dbReference>
<dbReference type="Proteomes" id="UP000015106">
    <property type="component" value="Chromosome 7"/>
</dbReference>
<reference evidence="1" key="2">
    <citation type="submission" date="2018-03" db="EMBL/GenBank/DDBJ databases">
        <title>The Triticum urartu genome reveals the dynamic nature of wheat genome evolution.</title>
        <authorList>
            <person name="Ling H."/>
            <person name="Ma B."/>
            <person name="Shi X."/>
            <person name="Liu H."/>
            <person name="Dong L."/>
            <person name="Sun H."/>
            <person name="Cao Y."/>
            <person name="Gao Q."/>
            <person name="Zheng S."/>
            <person name="Li Y."/>
            <person name="Yu Y."/>
            <person name="Du H."/>
            <person name="Qi M."/>
            <person name="Li Y."/>
            <person name="Yu H."/>
            <person name="Cui Y."/>
            <person name="Wang N."/>
            <person name="Chen C."/>
            <person name="Wu H."/>
            <person name="Zhao Y."/>
            <person name="Zhang J."/>
            <person name="Li Y."/>
            <person name="Zhou W."/>
            <person name="Zhang B."/>
            <person name="Hu W."/>
            <person name="Eijk M."/>
            <person name="Tang J."/>
            <person name="Witsenboer H."/>
            <person name="Zhao S."/>
            <person name="Li Z."/>
            <person name="Zhang A."/>
            <person name="Wang D."/>
            <person name="Liang C."/>
        </authorList>
    </citation>
    <scope>NUCLEOTIDE SEQUENCE [LARGE SCALE GENOMIC DNA]</scope>
    <source>
        <strain evidence="1">cv. G1812</strain>
    </source>
</reference>
<name>A0A8R7R0G5_TRIUA</name>